<feature type="region of interest" description="Disordered" evidence="1">
    <location>
        <begin position="32"/>
        <end position="62"/>
    </location>
</feature>
<feature type="compositionally biased region" description="Polar residues" evidence="1">
    <location>
        <begin position="32"/>
        <end position="54"/>
    </location>
</feature>
<evidence type="ECO:0000313" key="3">
    <source>
        <dbReference type="EMBL" id="CAF9928783.1"/>
    </source>
</evidence>
<feature type="transmembrane region" description="Helical" evidence="2">
    <location>
        <begin position="581"/>
        <end position="601"/>
    </location>
</feature>
<name>A0A8H3FW18_9LECA</name>
<gene>
    <name evidence="3" type="ORF">HETSPECPRED_006929</name>
</gene>
<organism evidence="3 4">
    <name type="scientific">Heterodermia speciosa</name>
    <dbReference type="NCBI Taxonomy" id="116794"/>
    <lineage>
        <taxon>Eukaryota</taxon>
        <taxon>Fungi</taxon>
        <taxon>Dikarya</taxon>
        <taxon>Ascomycota</taxon>
        <taxon>Pezizomycotina</taxon>
        <taxon>Lecanoromycetes</taxon>
        <taxon>OSLEUM clade</taxon>
        <taxon>Lecanoromycetidae</taxon>
        <taxon>Caliciales</taxon>
        <taxon>Physciaceae</taxon>
        <taxon>Heterodermia</taxon>
    </lineage>
</organism>
<dbReference type="AlphaFoldDB" id="A0A8H3FW18"/>
<keyword evidence="2" id="KW-0812">Transmembrane</keyword>
<comment type="caution">
    <text evidence="3">The sequence shown here is derived from an EMBL/GenBank/DDBJ whole genome shotgun (WGS) entry which is preliminary data.</text>
</comment>
<proteinExistence type="predicted"/>
<feature type="compositionally biased region" description="Basic and acidic residues" evidence="1">
    <location>
        <begin position="89"/>
        <end position="99"/>
    </location>
</feature>
<protein>
    <submittedName>
        <fullName evidence="3">Uncharacterized protein</fullName>
    </submittedName>
</protein>
<feature type="transmembrane region" description="Helical" evidence="2">
    <location>
        <begin position="554"/>
        <end position="574"/>
    </location>
</feature>
<reference evidence="3" key="1">
    <citation type="submission" date="2021-03" db="EMBL/GenBank/DDBJ databases">
        <authorList>
            <person name="Tagirdzhanova G."/>
        </authorList>
    </citation>
    <scope>NUCLEOTIDE SEQUENCE</scope>
</reference>
<keyword evidence="2" id="KW-1133">Transmembrane helix</keyword>
<keyword evidence="2" id="KW-0472">Membrane</keyword>
<evidence type="ECO:0000256" key="1">
    <source>
        <dbReference type="SAM" id="MobiDB-lite"/>
    </source>
</evidence>
<dbReference type="EMBL" id="CAJPDS010000049">
    <property type="protein sequence ID" value="CAF9928783.1"/>
    <property type="molecule type" value="Genomic_DNA"/>
</dbReference>
<evidence type="ECO:0000256" key="2">
    <source>
        <dbReference type="SAM" id="Phobius"/>
    </source>
</evidence>
<accession>A0A8H3FW18</accession>
<sequence>MTESAPAADVLSAILRVLERIEGRLDAQEQRLNLVNGSSKPGQSIRRTSSTSKVDPTESREVDTHVQYLRDAHVEYPPSPSPEALAAWHKSEKHEESHNDPGFNYNEPDYNCEFRELLEAYIGDCWKLPDDKRLPLHLGNRLINWTHAAWSSTITVPATRRATLVRDLKRLQQFDRDLRARPGNYFLIIDYDNRNNCRLYRVGNKAVGADPKVSLDEPSHHQWSRLILYQGMTTSNSTKPNSETLFARSADPIPYFSRSASAGLWSHLSAHLELKRRATTTNPYLNPLEGFHTTFYEICEDAGGIVAGVKESRKHGPLYDHPLGWSFRKSAYTLYSPPRSDISEAVASPGFPNLVRHWTLLLLAPDHFFNENNLSFPIHSQTPQRVETMSHSFGRLHSVGAEMNLITQGLGRISERWAEFQTFFDYVLDGGDSLMDPSGHDNLLFDDGAFSRSRRYFWAIDCLSEFDVSISDNLTQWELYKSARIMPLLATNILPELDYRQLKRVEKQCRILHVQREYFRQKLASTKALRDALFNASAVIESRASTRLGENVKLLTFVNIFFLPLSFCTSLWSINDQFSRTSFIITISLVALLTYLTMFNVNSLVHFCGSLYDSKKKNIVRAMKVDRNDKWRQRGRRFEVFRPKHEHPEPSQWYISLYSFLRPTAILGIGFGSINDSSATRDDDLRSGRQSSFGLPKVSGFFRRRQNKPEEPERPEEGWVL</sequence>
<dbReference type="GO" id="GO:0046873">
    <property type="term" value="F:metal ion transmembrane transporter activity"/>
    <property type="evidence" value="ECO:0007669"/>
    <property type="project" value="InterPro"/>
</dbReference>
<feature type="region of interest" description="Disordered" evidence="1">
    <location>
        <begin position="679"/>
        <end position="721"/>
    </location>
</feature>
<dbReference type="Gene3D" id="1.20.58.340">
    <property type="entry name" value="Magnesium transport protein CorA, transmembrane region"/>
    <property type="match status" value="1"/>
</dbReference>
<feature type="region of interest" description="Disordered" evidence="1">
    <location>
        <begin position="75"/>
        <end position="104"/>
    </location>
</feature>
<feature type="compositionally biased region" description="Basic and acidic residues" evidence="1">
    <location>
        <begin position="707"/>
        <end position="721"/>
    </location>
</feature>
<dbReference type="OrthoDB" id="5428055at2759"/>
<dbReference type="Proteomes" id="UP000664521">
    <property type="component" value="Unassembled WGS sequence"/>
</dbReference>
<keyword evidence="4" id="KW-1185">Reference proteome</keyword>
<evidence type="ECO:0000313" key="4">
    <source>
        <dbReference type="Proteomes" id="UP000664521"/>
    </source>
</evidence>
<dbReference type="GO" id="GO:0016020">
    <property type="term" value="C:membrane"/>
    <property type="evidence" value="ECO:0007669"/>
    <property type="project" value="InterPro"/>
</dbReference>